<dbReference type="Proteomes" id="UP001270362">
    <property type="component" value="Unassembled WGS sequence"/>
</dbReference>
<comment type="caution">
    <text evidence="1">The sequence shown here is derived from an EMBL/GenBank/DDBJ whole genome shotgun (WGS) entry which is preliminary data.</text>
</comment>
<accession>A0AAE0XME6</accession>
<organism evidence="1 2">
    <name type="scientific">Podospora appendiculata</name>
    <dbReference type="NCBI Taxonomy" id="314037"/>
    <lineage>
        <taxon>Eukaryota</taxon>
        <taxon>Fungi</taxon>
        <taxon>Dikarya</taxon>
        <taxon>Ascomycota</taxon>
        <taxon>Pezizomycotina</taxon>
        <taxon>Sordariomycetes</taxon>
        <taxon>Sordariomycetidae</taxon>
        <taxon>Sordariales</taxon>
        <taxon>Podosporaceae</taxon>
        <taxon>Podospora</taxon>
    </lineage>
</organism>
<dbReference type="AlphaFoldDB" id="A0AAE0XME6"/>
<reference evidence="1" key="2">
    <citation type="submission" date="2023-06" db="EMBL/GenBank/DDBJ databases">
        <authorList>
            <consortium name="Lawrence Berkeley National Laboratory"/>
            <person name="Haridas S."/>
            <person name="Hensen N."/>
            <person name="Bonometti L."/>
            <person name="Westerberg I."/>
            <person name="Brannstrom I.O."/>
            <person name="Guillou S."/>
            <person name="Cros-Aarteil S."/>
            <person name="Calhoun S."/>
            <person name="Kuo A."/>
            <person name="Mondo S."/>
            <person name="Pangilinan J."/>
            <person name="Riley R."/>
            <person name="Labutti K."/>
            <person name="Andreopoulos B."/>
            <person name="Lipzen A."/>
            <person name="Chen C."/>
            <person name="Yanf M."/>
            <person name="Daum C."/>
            <person name="Ng V."/>
            <person name="Clum A."/>
            <person name="Steindorff A."/>
            <person name="Ohm R."/>
            <person name="Martin F."/>
            <person name="Silar P."/>
            <person name="Natvig D."/>
            <person name="Lalanne C."/>
            <person name="Gautier V."/>
            <person name="Ament-Velasquez S.L."/>
            <person name="Kruys A."/>
            <person name="Hutchinson M.I."/>
            <person name="Powell A.J."/>
            <person name="Barry K."/>
            <person name="Miller A.N."/>
            <person name="Grigoriev I.V."/>
            <person name="Debuchy R."/>
            <person name="Gladieux P."/>
            <person name="Thoren M.H."/>
            <person name="Johannesson H."/>
        </authorList>
    </citation>
    <scope>NUCLEOTIDE SEQUENCE</scope>
    <source>
        <strain evidence="1">CBS 314.62</strain>
    </source>
</reference>
<protein>
    <submittedName>
        <fullName evidence="1">Uncharacterized protein</fullName>
    </submittedName>
</protein>
<dbReference type="EMBL" id="JAULSO010000001">
    <property type="protein sequence ID" value="KAK3695557.1"/>
    <property type="molecule type" value="Genomic_DNA"/>
</dbReference>
<proteinExistence type="predicted"/>
<keyword evidence="2" id="KW-1185">Reference proteome</keyword>
<name>A0AAE0XME6_9PEZI</name>
<evidence type="ECO:0000313" key="2">
    <source>
        <dbReference type="Proteomes" id="UP001270362"/>
    </source>
</evidence>
<gene>
    <name evidence="1" type="ORF">B0T22DRAFT_110996</name>
</gene>
<evidence type="ECO:0000313" key="1">
    <source>
        <dbReference type="EMBL" id="KAK3695557.1"/>
    </source>
</evidence>
<reference evidence="1" key="1">
    <citation type="journal article" date="2023" name="Mol. Phylogenet. Evol.">
        <title>Genome-scale phylogeny and comparative genomics of the fungal order Sordariales.</title>
        <authorList>
            <person name="Hensen N."/>
            <person name="Bonometti L."/>
            <person name="Westerberg I."/>
            <person name="Brannstrom I.O."/>
            <person name="Guillou S."/>
            <person name="Cros-Aarteil S."/>
            <person name="Calhoun S."/>
            <person name="Haridas S."/>
            <person name="Kuo A."/>
            <person name="Mondo S."/>
            <person name="Pangilinan J."/>
            <person name="Riley R."/>
            <person name="LaButti K."/>
            <person name="Andreopoulos B."/>
            <person name="Lipzen A."/>
            <person name="Chen C."/>
            <person name="Yan M."/>
            <person name="Daum C."/>
            <person name="Ng V."/>
            <person name="Clum A."/>
            <person name="Steindorff A."/>
            <person name="Ohm R.A."/>
            <person name="Martin F."/>
            <person name="Silar P."/>
            <person name="Natvig D.O."/>
            <person name="Lalanne C."/>
            <person name="Gautier V."/>
            <person name="Ament-Velasquez S.L."/>
            <person name="Kruys A."/>
            <person name="Hutchinson M.I."/>
            <person name="Powell A.J."/>
            <person name="Barry K."/>
            <person name="Miller A.N."/>
            <person name="Grigoriev I.V."/>
            <person name="Debuchy R."/>
            <person name="Gladieux P."/>
            <person name="Hiltunen Thoren M."/>
            <person name="Johannesson H."/>
        </authorList>
    </citation>
    <scope>NUCLEOTIDE SEQUENCE</scope>
    <source>
        <strain evidence="1">CBS 314.62</strain>
    </source>
</reference>
<sequence>MAMRGGAARWDGSWIRSHPHTVTAFAAWHGMGFWRFRGVWLPHGGLPGSWPKATSTTRRRRRWRHCCCYFDGKVRYLASKCTDGCSCGVVASVVPSNAASPSVGGVHALWILHNALGSRNFTLGIQARHATPSQPGSEGFVLTSHSGGVRGGWMG</sequence>